<keyword evidence="3" id="KW-1185">Reference proteome</keyword>
<organism evidence="2 3">
    <name type="scientific">Clathrospora elynae</name>
    <dbReference type="NCBI Taxonomy" id="706981"/>
    <lineage>
        <taxon>Eukaryota</taxon>
        <taxon>Fungi</taxon>
        <taxon>Dikarya</taxon>
        <taxon>Ascomycota</taxon>
        <taxon>Pezizomycotina</taxon>
        <taxon>Dothideomycetes</taxon>
        <taxon>Pleosporomycetidae</taxon>
        <taxon>Pleosporales</taxon>
        <taxon>Diademaceae</taxon>
        <taxon>Clathrospora</taxon>
    </lineage>
</organism>
<feature type="region of interest" description="Disordered" evidence="1">
    <location>
        <begin position="1"/>
        <end position="54"/>
    </location>
</feature>
<gene>
    <name evidence="2" type="ORF">EJ02DRAFT_476556</name>
</gene>
<name>A0A6A5SY61_9PLEO</name>
<dbReference type="EMBL" id="ML976010">
    <property type="protein sequence ID" value="KAF1945361.1"/>
    <property type="molecule type" value="Genomic_DNA"/>
</dbReference>
<dbReference type="Proteomes" id="UP000800038">
    <property type="component" value="Unassembled WGS sequence"/>
</dbReference>
<reference evidence="2" key="1">
    <citation type="journal article" date="2020" name="Stud. Mycol.">
        <title>101 Dothideomycetes genomes: a test case for predicting lifestyles and emergence of pathogens.</title>
        <authorList>
            <person name="Haridas S."/>
            <person name="Albert R."/>
            <person name="Binder M."/>
            <person name="Bloem J."/>
            <person name="Labutti K."/>
            <person name="Salamov A."/>
            <person name="Andreopoulos B."/>
            <person name="Baker S."/>
            <person name="Barry K."/>
            <person name="Bills G."/>
            <person name="Bluhm B."/>
            <person name="Cannon C."/>
            <person name="Castanera R."/>
            <person name="Culley D."/>
            <person name="Daum C."/>
            <person name="Ezra D."/>
            <person name="Gonzalez J."/>
            <person name="Henrissat B."/>
            <person name="Kuo A."/>
            <person name="Liang C."/>
            <person name="Lipzen A."/>
            <person name="Lutzoni F."/>
            <person name="Magnuson J."/>
            <person name="Mondo S."/>
            <person name="Nolan M."/>
            <person name="Ohm R."/>
            <person name="Pangilinan J."/>
            <person name="Park H.-J."/>
            <person name="Ramirez L."/>
            <person name="Alfaro M."/>
            <person name="Sun H."/>
            <person name="Tritt A."/>
            <person name="Yoshinaga Y."/>
            <person name="Zwiers L.-H."/>
            <person name="Turgeon B."/>
            <person name="Goodwin S."/>
            <person name="Spatafora J."/>
            <person name="Crous P."/>
            <person name="Grigoriev I."/>
        </authorList>
    </citation>
    <scope>NUCLEOTIDE SEQUENCE</scope>
    <source>
        <strain evidence="2">CBS 161.51</strain>
    </source>
</reference>
<evidence type="ECO:0000313" key="3">
    <source>
        <dbReference type="Proteomes" id="UP000800038"/>
    </source>
</evidence>
<accession>A0A6A5SY61</accession>
<proteinExistence type="predicted"/>
<evidence type="ECO:0000313" key="2">
    <source>
        <dbReference type="EMBL" id="KAF1945361.1"/>
    </source>
</evidence>
<sequence length="54" mass="6270">MSAPTLTSSKTLQPRHRRRLSMTACCKSTPYSNITTMRPISRRRRMSRRMTTGL</sequence>
<protein>
    <submittedName>
        <fullName evidence="2">Uncharacterized protein</fullName>
    </submittedName>
</protein>
<dbReference type="AlphaFoldDB" id="A0A6A5SY61"/>
<feature type="compositionally biased region" description="Polar residues" evidence="1">
    <location>
        <begin position="1"/>
        <end position="12"/>
    </location>
</feature>
<evidence type="ECO:0000256" key="1">
    <source>
        <dbReference type="SAM" id="MobiDB-lite"/>
    </source>
</evidence>